<reference evidence="3" key="1">
    <citation type="submission" date="2020-07" db="EMBL/GenBank/DDBJ databases">
        <title>Huge and variable diversity of episymbiotic CPR bacteria and DPANN archaea in groundwater ecosystems.</title>
        <authorList>
            <person name="He C.Y."/>
            <person name="Keren R."/>
            <person name="Whittaker M."/>
            <person name="Farag I.F."/>
            <person name="Doudna J."/>
            <person name="Cate J.H.D."/>
            <person name="Banfield J.F."/>
        </authorList>
    </citation>
    <scope>NUCLEOTIDE SEQUENCE</scope>
    <source>
        <strain evidence="3">NC_groundwater_672_Ag_B-0.1um_62_36</strain>
    </source>
</reference>
<accession>A0A932CN97</accession>
<dbReference type="Pfam" id="PF01636">
    <property type="entry name" value="APH"/>
    <property type="match status" value="1"/>
</dbReference>
<dbReference type="EMBL" id="JACPRF010000151">
    <property type="protein sequence ID" value="MBI2876196.1"/>
    <property type="molecule type" value="Genomic_DNA"/>
</dbReference>
<evidence type="ECO:0000259" key="2">
    <source>
        <dbReference type="Pfam" id="PF01636"/>
    </source>
</evidence>
<dbReference type="InterPro" id="IPR002575">
    <property type="entry name" value="Aminoglycoside_PTrfase"/>
</dbReference>
<organism evidence="3 4">
    <name type="scientific">Tectimicrobiota bacterium</name>
    <dbReference type="NCBI Taxonomy" id="2528274"/>
    <lineage>
        <taxon>Bacteria</taxon>
        <taxon>Pseudomonadati</taxon>
        <taxon>Nitrospinota/Tectimicrobiota group</taxon>
        <taxon>Candidatus Tectimicrobiota</taxon>
    </lineage>
</organism>
<gene>
    <name evidence="3" type="ORF">HYY20_04880</name>
</gene>
<dbReference type="SUPFAM" id="SSF56112">
    <property type="entry name" value="Protein kinase-like (PK-like)"/>
    <property type="match status" value="1"/>
</dbReference>
<dbReference type="InterPro" id="IPR011009">
    <property type="entry name" value="Kinase-like_dom_sf"/>
</dbReference>
<evidence type="ECO:0000313" key="3">
    <source>
        <dbReference type="EMBL" id="MBI2876196.1"/>
    </source>
</evidence>
<feature type="region of interest" description="Disordered" evidence="1">
    <location>
        <begin position="363"/>
        <end position="387"/>
    </location>
</feature>
<dbReference type="Gene3D" id="3.90.1200.10">
    <property type="match status" value="1"/>
</dbReference>
<dbReference type="AlphaFoldDB" id="A0A932CN97"/>
<dbReference type="Proteomes" id="UP000769766">
    <property type="component" value="Unassembled WGS sequence"/>
</dbReference>
<proteinExistence type="predicted"/>
<evidence type="ECO:0000313" key="4">
    <source>
        <dbReference type="Proteomes" id="UP000769766"/>
    </source>
</evidence>
<name>A0A932CN97_UNCTE</name>
<comment type="caution">
    <text evidence="3">The sequence shown here is derived from an EMBL/GenBank/DDBJ whole genome shotgun (WGS) entry which is preliminary data.</text>
</comment>
<evidence type="ECO:0000256" key="1">
    <source>
        <dbReference type="SAM" id="MobiDB-lite"/>
    </source>
</evidence>
<feature type="domain" description="Aminoglycoside phosphotransferase" evidence="2">
    <location>
        <begin position="26"/>
        <end position="265"/>
    </location>
</feature>
<dbReference type="Gene3D" id="3.30.200.20">
    <property type="entry name" value="Phosphorylase Kinase, domain 1"/>
    <property type="match status" value="1"/>
</dbReference>
<sequence>MVGLSQENVAEMLAPIVGTPFPEWEIIPLVGGASDRRYFRILFGKPLSNGFRGGSSLILMKLAQAPSPPEIPYTNVLRHLQRHQIPVPQLYTYDPQKGAALLEDLGDRTLEEEVKRPTDPEAERAYYVKAIDLILRMQLEASHGKEADCVAFALAFDLPKLMEELEFFLTHTVAGLWQREISPAHRPVLQGQLLAICQILADQPRYFTHRDYHSRNIMVQAGDLRIVDFQDARMGPCQYDLVSLLRDSYVYLGEEWVEELMEYYVERKEALEGVRIDRQEFRRVFDLMALQRNLKALGTFGYQKVAKGNDRFLENIPLTLYYLQENLERNDSPSDLQELLRAYLPFEQAAPVHGPLLPQGPMVLDSAEAPVGPGVPRPQPLSLQSTR</sequence>
<protein>
    <submittedName>
        <fullName evidence="3">Phosphotransferase</fullName>
    </submittedName>
</protein>